<evidence type="ECO:0000313" key="4">
    <source>
        <dbReference type="EMBL" id="GAA2722332.1"/>
    </source>
</evidence>
<protein>
    <recommendedName>
        <fullName evidence="3">DUF4142 domain-containing protein</fullName>
    </recommendedName>
</protein>
<keyword evidence="2" id="KW-0472">Membrane</keyword>
<proteinExistence type="predicted"/>
<keyword evidence="2" id="KW-1133">Transmembrane helix</keyword>
<feature type="domain" description="DUF4142" evidence="3">
    <location>
        <begin position="95"/>
        <end position="224"/>
    </location>
</feature>
<gene>
    <name evidence="4" type="ORF">GCM10010315_47330</name>
</gene>
<name>A0ABP6GJ86_9ACTN</name>
<sequence>MRRMRPAPAITARLAGFRGRRAGPEAAVGGAGAGRVLGTWLVVGALAATLVALIVPVTLFPAARPAAAGAAVAPAWSDDGQGVRESAYGPLTALDRDFVRKVRLAGLWEQPAGRLARERGTTATVRAAGEHLIGGHAELDRRSVDTARMLGISLPDRPTDQQQGWLEQIRAAQGADFDRVFAQVVRAAHGKVFGLVALVRDRTGNALVRELATRANTVVLDHITVLEGTGVSGVANAPAQSPPPDPVPPLAGMPPHSDQEMK</sequence>
<keyword evidence="2" id="KW-0812">Transmembrane</keyword>
<evidence type="ECO:0000256" key="1">
    <source>
        <dbReference type="SAM" id="MobiDB-lite"/>
    </source>
</evidence>
<evidence type="ECO:0000256" key="2">
    <source>
        <dbReference type="SAM" id="Phobius"/>
    </source>
</evidence>
<comment type="caution">
    <text evidence="4">The sequence shown here is derived from an EMBL/GenBank/DDBJ whole genome shotgun (WGS) entry which is preliminary data.</text>
</comment>
<dbReference type="Proteomes" id="UP001500886">
    <property type="component" value="Unassembled WGS sequence"/>
</dbReference>
<accession>A0ABP6GJ86</accession>
<evidence type="ECO:0000259" key="3">
    <source>
        <dbReference type="Pfam" id="PF13628"/>
    </source>
</evidence>
<dbReference type="InterPro" id="IPR025419">
    <property type="entry name" value="DUF4142"/>
</dbReference>
<feature type="region of interest" description="Disordered" evidence="1">
    <location>
        <begin position="232"/>
        <end position="262"/>
    </location>
</feature>
<dbReference type="Pfam" id="PF13628">
    <property type="entry name" value="DUF4142"/>
    <property type="match status" value="1"/>
</dbReference>
<feature type="compositionally biased region" description="Pro residues" evidence="1">
    <location>
        <begin position="240"/>
        <end position="252"/>
    </location>
</feature>
<dbReference type="RefSeq" id="WP_344437615.1">
    <property type="nucleotide sequence ID" value="NZ_BAAASL010000019.1"/>
</dbReference>
<reference evidence="5" key="1">
    <citation type="journal article" date="2019" name="Int. J. Syst. Evol. Microbiol.">
        <title>The Global Catalogue of Microorganisms (GCM) 10K type strain sequencing project: providing services to taxonomists for standard genome sequencing and annotation.</title>
        <authorList>
            <consortium name="The Broad Institute Genomics Platform"/>
            <consortium name="The Broad Institute Genome Sequencing Center for Infectious Disease"/>
            <person name="Wu L."/>
            <person name="Ma J."/>
        </authorList>
    </citation>
    <scope>NUCLEOTIDE SEQUENCE [LARGE SCALE GENOMIC DNA]</scope>
    <source>
        <strain evidence="5">JCM 4542</strain>
    </source>
</reference>
<feature type="transmembrane region" description="Helical" evidence="2">
    <location>
        <begin position="38"/>
        <end position="60"/>
    </location>
</feature>
<dbReference type="EMBL" id="BAAASL010000019">
    <property type="protein sequence ID" value="GAA2722332.1"/>
    <property type="molecule type" value="Genomic_DNA"/>
</dbReference>
<organism evidence="4 5">
    <name type="scientific">Streptomyces luteosporeus</name>
    <dbReference type="NCBI Taxonomy" id="173856"/>
    <lineage>
        <taxon>Bacteria</taxon>
        <taxon>Bacillati</taxon>
        <taxon>Actinomycetota</taxon>
        <taxon>Actinomycetes</taxon>
        <taxon>Kitasatosporales</taxon>
        <taxon>Streptomycetaceae</taxon>
        <taxon>Streptomyces</taxon>
    </lineage>
</organism>
<evidence type="ECO:0000313" key="5">
    <source>
        <dbReference type="Proteomes" id="UP001500886"/>
    </source>
</evidence>
<keyword evidence="5" id="KW-1185">Reference proteome</keyword>